<gene>
    <name evidence="2" type="ordered locus">BATR1942_16850</name>
</gene>
<dbReference type="CDD" id="cd00761">
    <property type="entry name" value="Glyco_tranf_GTA_type"/>
    <property type="match status" value="1"/>
</dbReference>
<protein>
    <submittedName>
        <fullName evidence="2">Spore coat dTDP-glycosyltransferase</fullName>
    </submittedName>
</protein>
<dbReference type="EMBL" id="CP002207">
    <property type="protein sequence ID" value="ADP34289.1"/>
    <property type="molecule type" value="Genomic_DNA"/>
</dbReference>
<dbReference type="InterPro" id="IPR029044">
    <property type="entry name" value="Nucleotide-diphossugar_trans"/>
</dbReference>
<proteinExistence type="predicted"/>
<dbReference type="Gene3D" id="3.90.550.10">
    <property type="entry name" value="Spore Coat Polysaccharide Biosynthesis Protein SpsA, Chain A"/>
    <property type="match status" value="1"/>
</dbReference>
<accession>A0ABM5M2F0</accession>
<dbReference type="PANTHER" id="PTHR43685">
    <property type="entry name" value="GLYCOSYLTRANSFERASE"/>
    <property type="match status" value="1"/>
</dbReference>
<evidence type="ECO:0000313" key="3">
    <source>
        <dbReference type="Proteomes" id="UP000006867"/>
    </source>
</evidence>
<dbReference type="InterPro" id="IPR001173">
    <property type="entry name" value="Glyco_trans_2-like"/>
</dbReference>
<name>A0ABM5M2F0_BACA1</name>
<dbReference type="InterPro" id="IPR050834">
    <property type="entry name" value="Glycosyltransf_2"/>
</dbReference>
<dbReference type="Pfam" id="PF00535">
    <property type="entry name" value="Glycos_transf_2"/>
    <property type="match status" value="1"/>
</dbReference>
<dbReference type="SUPFAM" id="SSF53448">
    <property type="entry name" value="Nucleotide-diphospho-sugar transferases"/>
    <property type="match status" value="1"/>
</dbReference>
<reference evidence="2 3" key="1">
    <citation type="journal article" date="2011" name="Front. Microbiol.">
        <title>Genomic signatures of strain selection and enhancement in Bacillus atrophaeus var. globigii, a historical biowarfare simulant.</title>
        <authorList>
            <person name="Gibbons H.S."/>
            <person name="Broomall S.M."/>
            <person name="McNew L.A."/>
            <person name="Daligault H."/>
            <person name="Chapman C."/>
            <person name="Bruce D."/>
            <person name="Karavis M."/>
            <person name="Krepps M."/>
            <person name="McGregor P.A."/>
            <person name="Hong C."/>
            <person name="Park K.H."/>
            <person name="Akmal A."/>
            <person name="Feldman A."/>
            <person name="Lin J.S."/>
            <person name="Chang W.E."/>
            <person name="Higgs B.W."/>
            <person name="Demirev P."/>
            <person name="Lindquist J."/>
            <person name="Liem A."/>
            <person name="Fochler E."/>
            <person name="Read T.D."/>
            <person name="Tapia R."/>
            <person name="Johnson S."/>
            <person name="Bishop-Lilly K.A."/>
            <person name="Detter C."/>
            <person name="Han C."/>
            <person name="Sozhamannan S."/>
            <person name="Rosenzweig C.N."/>
            <person name="Skowronski E.W."/>
        </authorList>
    </citation>
    <scope>NUCLEOTIDE SEQUENCE [LARGE SCALE GENOMIC DNA]</scope>
    <source>
        <strain evidence="2 3">1942</strain>
    </source>
</reference>
<evidence type="ECO:0000313" key="2">
    <source>
        <dbReference type="EMBL" id="ADP34289.1"/>
    </source>
</evidence>
<feature type="domain" description="Glycosyltransferase 2-like" evidence="1">
    <location>
        <begin position="5"/>
        <end position="168"/>
    </location>
</feature>
<keyword evidence="3" id="KW-1185">Reference proteome</keyword>
<dbReference type="RefSeq" id="WP_003326447.1">
    <property type="nucleotide sequence ID" value="NC_014639.1"/>
</dbReference>
<dbReference type="PANTHER" id="PTHR43685:SF2">
    <property type="entry name" value="GLYCOSYLTRANSFERASE 2-LIKE DOMAIN-CONTAINING PROTEIN"/>
    <property type="match status" value="1"/>
</dbReference>
<dbReference type="Proteomes" id="UP000006867">
    <property type="component" value="Chromosome"/>
</dbReference>
<sequence length="256" mass="30265">MPKVSVIMTSYNKSDYVAKSIKSILAQTFPDFELLIMDDNSNEETLNEIRPFLKDSRVRFYKSDVSGVKERTEKTRYSALINQAIELAEGEYITYATDDNIYMPDRLKKMAHELDVHPEKDIIYSSSKTYHLNQQQEVVKETVRPANQVMWNAPCAVDHCSVMHRFSVLEKVKATFGSYWDESPEYYRIGDARFFWRVNHFYPLYPITEELDLNYITDQSIHFQLFEEEKNEFVRNLPPQQNCRDLRESLKKLRKG</sequence>
<organism evidence="2 3">
    <name type="scientific">Bacillus atrophaeus (strain 1942)</name>
    <dbReference type="NCBI Taxonomy" id="720555"/>
    <lineage>
        <taxon>Bacteria</taxon>
        <taxon>Bacillati</taxon>
        <taxon>Bacillota</taxon>
        <taxon>Bacilli</taxon>
        <taxon>Bacillales</taxon>
        <taxon>Bacillaceae</taxon>
        <taxon>Bacillus</taxon>
    </lineage>
</organism>
<evidence type="ECO:0000259" key="1">
    <source>
        <dbReference type="Pfam" id="PF00535"/>
    </source>
</evidence>